<dbReference type="OrthoDB" id="3268787at2759"/>
<evidence type="ECO:0008006" key="3">
    <source>
        <dbReference type="Google" id="ProtNLM"/>
    </source>
</evidence>
<evidence type="ECO:0000313" key="1">
    <source>
        <dbReference type="EMBL" id="TFY73546.1"/>
    </source>
</evidence>
<dbReference type="STRING" id="135208.A0A4Y9ZFL1"/>
<accession>A0A4Y9ZFL1</accession>
<sequence>MPDPAEDLQKLLEALYCKPPHTPSVARPVLALSTKYEITHLRQLIIERLEADWPQTLDKWDELEDAIASRREAYKWRPHTPCVDDLFPEPASAMRLACDFNIPQILPPIFYHLLRIPIANDWALFHKDDPRATAEALLGGERTANWDLLRKRELLLMLPSRQELLGTMVSPGTMDFARAAKRDDELYFENRNVVMAAPSADNASEDTVFRIHKSVMAR</sequence>
<evidence type="ECO:0000313" key="2">
    <source>
        <dbReference type="Proteomes" id="UP000298061"/>
    </source>
</evidence>
<organism evidence="1 2">
    <name type="scientific">Hericium alpestre</name>
    <dbReference type="NCBI Taxonomy" id="135208"/>
    <lineage>
        <taxon>Eukaryota</taxon>
        <taxon>Fungi</taxon>
        <taxon>Dikarya</taxon>
        <taxon>Basidiomycota</taxon>
        <taxon>Agaricomycotina</taxon>
        <taxon>Agaricomycetes</taxon>
        <taxon>Russulales</taxon>
        <taxon>Hericiaceae</taxon>
        <taxon>Hericium</taxon>
    </lineage>
</organism>
<dbReference type="Proteomes" id="UP000298061">
    <property type="component" value="Unassembled WGS sequence"/>
</dbReference>
<name>A0A4Y9ZFL1_9AGAM</name>
<keyword evidence="2" id="KW-1185">Reference proteome</keyword>
<protein>
    <recommendedName>
        <fullName evidence="3">BTB domain-containing protein</fullName>
    </recommendedName>
</protein>
<dbReference type="AlphaFoldDB" id="A0A4Y9ZFL1"/>
<comment type="caution">
    <text evidence="1">The sequence shown here is derived from an EMBL/GenBank/DDBJ whole genome shotgun (WGS) entry which is preliminary data.</text>
</comment>
<proteinExistence type="predicted"/>
<gene>
    <name evidence="1" type="ORF">EWM64_g10468</name>
</gene>
<reference evidence="1 2" key="1">
    <citation type="submission" date="2019-02" db="EMBL/GenBank/DDBJ databases">
        <title>Genome sequencing of the rare red list fungi Hericium alpestre (H. flagellum).</title>
        <authorList>
            <person name="Buettner E."/>
            <person name="Kellner H."/>
        </authorList>
    </citation>
    <scope>NUCLEOTIDE SEQUENCE [LARGE SCALE GENOMIC DNA]</scope>
    <source>
        <strain evidence="1 2">DSM 108284</strain>
    </source>
</reference>
<dbReference type="EMBL" id="SFCI01002754">
    <property type="protein sequence ID" value="TFY73546.1"/>
    <property type="molecule type" value="Genomic_DNA"/>
</dbReference>